<gene>
    <name evidence="1" type="ORF">Taro_011695</name>
</gene>
<protein>
    <submittedName>
        <fullName evidence="1">Uncharacterized protein</fullName>
    </submittedName>
</protein>
<name>A0A843UAR0_COLES</name>
<keyword evidence="2" id="KW-1185">Reference proteome</keyword>
<evidence type="ECO:0000313" key="1">
    <source>
        <dbReference type="EMBL" id="MQL79256.1"/>
    </source>
</evidence>
<dbReference type="Proteomes" id="UP000652761">
    <property type="component" value="Unassembled WGS sequence"/>
</dbReference>
<dbReference type="AlphaFoldDB" id="A0A843UAR0"/>
<organism evidence="1 2">
    <name type="scientific">Colocasia esculenta</name>
    <name type="common">Wild taro</name>
    <name type="synonym">Arum esculentum</name>
    <dbReference type="NCBI Taxonomy" id="4460"/>
    <lineage>
        <taxon>Eukaryota</taxon>
        <taxon>Viridiplantae</taxon>
        <taxon>Streptophyta</taxon>
        <taxon>Embryophyta</taxon>
        <taxon>Tracheophyta</taxon>
        <taxon>Spermatophyta</taxon>
        <taxon>Magnoliopsida</taxon>
        <taxon>Liliopsida</taxon>
        <taxon>Araceae</taxon>
        <taxon>Aroideae</taxon>
        <taxon>Colocasieae</taxon>
        <taxon>Colocasia</taxon>
    </lineage>
</organism>
<sequence length="56" mass="6234">MVVVIEVEDGMVQLGGGSPRAEIREVWKNIGDFNLTLLAKWLRRLGVGEATGEFEF</sequence>
<dbReference type="EMBL" id="NMUH01000444">
    <property type="protein sequence ID" value="MQL79256.1"/>
    <property type="molecule type" value="Genomic_DNA"/>
</dbReference>
<accession>A0A843UAR0</accession>
<reference evidence="1" key="1">
    <citation type="submission" date="2017-07" db="EMBL/GenBank/DDBJ databases">
        <title>Taro Niue Genome Assembly and Annotation.</title>
        <authorList>
            <person name="Atibalentja N."/>
            <person name="Keating K."/>
            <person name="Fields C.J."/>
        </authorList>
    </citation>
    <scope>NUCLEOTIDE SEQUENCE</scope>
    <source>
        <strain evidence="1">Niue_2</strain>
        <tissue evidence="1">Leaf</tissue>
    </source>
</reference>
<comment type="caution">
    <text evidence="1">The sequence shown here is derived from an EMBL/GenBank/DDBJ whole genome shotgun (WGS) entry which is preliminary data.</text>
</comment>
<proteinExistence type="predicted"/>
<evidence type="ECO:0000313" key="2">
    <source>
        <dbReference type="Proteomes" id="UP000652761"/>
    </source>
</evidence>